<organism evidence="3 4">
    <name type="scientific">Bifidobacterium ruminantium</name>
    <dbReference type="NCBI Taxonomy" id="78346"/>
    <lineage>
        <taxon>Bacteria</taxon>
        <taxon>Bacillati</taxon>
        <taxon>Actinomycetota</taxon>
        <taxon>Actinomycetes</taxon>
        <taxon>Bifidobacteriales</taxon>
        <taxon>Bifidobacteriaceae</taxon>
        <taxon>Bifidobacterium</taxon>
    </lineage>
</organism>
<evidence type="ECO:0000256" key="2">
    <source>
        <dbReference type="ARBA" id="ARBA00022649"/>
    </source>
</evidence>
<keyword evidence="4" id="KW-1185">Reference proteome</keyword>
<comment type="similarity">
    <text evidence="1">Belongs to the PemK/MazF family.</text>
</comment>
<name>A0A087CS25_BIFRU</name>
<protein>
    <submittedName>
        <fullName evidence="3">PemK-like protein</fullName>
    </submittedName>
</protein>
<dbReference type="Proteomes" id="UP000029078">
    <property type="component" value="Unassembled WGS sequence"/>
</dbReference>
<dbReference type="GO" id="GO:0006402">
    <property type="term" value="P:mRNA catabolic process"/>
    <property type="evidence" value="ECO:0007669"/>
    <property type="project" value="TreeGrafter"/>
</dbReference>
<evidence type="ECO:0000313" key="4">
    <source>
        <dbReference type="Proteomes" id="UP000029078"/>
    </source>
</evidence>
<dbReference type="PANTHER" id="PTHR33988">
    <property type="entry name" value="ENDORIBONUCLEASE MAZF-RELATED"/>
    <property type="match status" value="1"/>
</dbReference>
<evidence type="ECO:0000313" key="3">
    <source>
        <dbReference type="EMBL" id="KFI86075.1"/>
    </source>
</evidence>
<dbReference type="Pfam" id="PF02452">
    <property type="entry name" value="PemK_toxin"/>
    <property type="match status" value="1"/>
</dbReference>
<gene>
    <name evidence="3" type="ORF">BRUM_1515</name>
</gene>
<dbReference type="eggNOG" id="COG2337">
    <property type="taxonomic scope" value="Bacteria"/>
</dbReference>
<dbReference type="GO" id="GO:0004521">
    <property type="term" value="F:RNA endonuclease activity"/>
    <property type="evidence" value="ECO:0007669"/>
    <property type="project" value="TreeGrafter"/>
</dbReference>
<accession>A0A087CS25</accession>
<dbReference type="GO" id="GO:0003677">
    <property type="term" value="F:DNA binding"/>
    <property type="evidence" value="ECO:0007669"/>
    <property type="project" value="InterPro"/>
</dbReference>
<dbReference type="InterPro" id="IPR003477">
    <property type="entry name" value="PemK-like"/>
</dbReference>
<dbReference type="EMBL" id="JGZL01000015">
    <property type="protein sequence ID" value="KFI86075.1"/>
    <property type="molecule type" value="Genomic_DNA"/>
</dbReference>
<reference evidence="3 4" key="1">
    <citation type="submission" date="2014-03" db="EMBL/GenBank/DDBJ databases">
        <title>Genomics of Bifidobacteria.</title>
        <authorList>
            <person name="Ventura M."/>
            <person name="Milani C."/>
            <person name="Lugli G.A."/>
        </authorList>
    </citation>
    <scope>NUCLEOTIDE SEQUENCE [LARGE SCALE GENOMIC DNA]</scope>
    <source>
        <strain evidence="3 4">LMG 21811</strain>
    </source>
</reference>
<dbReference type="InterPro" id="IPR011067">
    <property type="entry name" value="Plasmid_toxin/cell-grow_inhib"/>
</dbReference>
<dbReference type="STRING" id="78346.BRUM_1515"/>
<proteinExistence type="inferred from homology"/>
<keyword evidence="2" id="KW-1277">Toxin-antitoxin system</keyword>
<sequence length="127" mass="14093">MTNWRYGDIVMADLDLSKGHEQIKRRPVLVVSNDDFNKNCSLTICAAISHGRGDFELHLPFKPAPSDHIEGGCVDGLVQIEQIRALDLSARNPEKIGRLADTDLDKITGMIIACFIQPNMMVIPDYG</sequence>
<comment type="caution">
    <text evidence="3">The sequence shown here is derived from an EMBL/GenBank/DDBJ whole genome shotgun (WGS) entry which is preliminary data.</text>
</comment>
<evidence type="ECO:0000256" key="1">
    <source>
        <dbReference type="ARBA" id="ARBA00007521"/>
    </source>
</evidence>
<dbReference type="Gene3D" id="2.30.30.110">
    <property type="match status" value="1"/>
</dbReference>
<dbReference type="SUPFAM" id="SSF50118">
    <property type="entry name" value="Cell growth inhibitor/plasmid maintenance toxic component"/>
    <property type="match status" value="1"/>
</dbReference>
<dbReference type="GO" id="GO:0016075">
    <property type="term" value="P:rRNA catabolic process"/>
    <property type="evidence" value="ECO:0007669"/>
    <property type="project" value="TreeGrafter"/>
</dbReference>
<dbReference type="AlphaFoldDB" id="A0A087CS25"/>